<dbReference type="EMBL" id="JBHVBU010000005">
    <property type="protein sequence ID" value="MFE7962054.1"/>
    <property type="molecule type" value="Genomic_DNA"/>
</dbReference>
<sequence>MPATNHDDLTWGEIARVVAIGHKVQRLKARGKGTARLEKQADQIIADARAREAKKAREAAERRKKK</sequence>
<gene>
    <name evidence="1" type="ORF">ACFU0X_03225</name>
</gene>
<name>A0ABW6JCZ9_STRCE</name>
<keyword evidence="2" id="KW-1185">Reference proteome</keyword>
<protein>
    <submittedName>
        <fullName evidence="1">Uncharacterized protein</fullName>
    </submittedName>
</protein>
<comment type="caution">
    <text evidence="1">The sequence shown here is derived from an EMBL/GenBank/DDBJ whole genome shotgun (WGS) entry which is preliminary data.</text>
</comment>
<dbReference type="Proteomes" id="UP001600650">
    <property type="component" value="Unassembled WGS sequence"/>
</dbReference>
<evidence type="ECO:0000313" key="1">
    <source>
        <dbReference type="EMBL" id="MFE7962054.1"/>
    </source>
</evidence>
<reference evidence="1 2" key="1">
    <citation type="submission" date="2024-09" db="EMBL/GenBank/DDBJ databases">
        <title>The Natural Products Discovery Center: Release of the First 8490 Sequenced Strains for Exploring Actinobacteria Biosynthetic Diversity.</title>
        <authorList>
            <person name="Kalkreuter E."/>
            <person name="Kautsar S.A."/>
            <person name="Yang D."/>
            <person name="Bader C.D."/>
            <person name="Teijaro C.N."/>
            <person name="Fluegel L."/>
            <person name="Davis C.M."/>
            <person name="Simpson J.R."/>
            <person name="Lauterbach L."/>
            <person name="Steele A.D."/>
            <person name="Gui C."/>
            <person name="Meng S."/>
            <person name="Li G."/>
            <person name="Viehrig K."/>
            <person name="Ye F."/>
            <person name="Su P."/>
            <person name="Kiefer A.F."/>
            <person name="Nichols A."/>
            <person name="Cepeda A.J."/>
            <person name="Yan W."/>
            <person name="Fan B."/>
            <person name="Jiang Y."/>
            <person name="Adhikari A."/>
            <person name="Zheng C.-J."/>
            <person name="Schuster L."/>
            <person name="Cowan T.M."/>
            <person name="Smanski M.J."/>
            <person name="Chevrette M.G."/>
            <person name="De Carvalho L.P.S."/>
            <person name="Shen B."/>
        </authorList>
    </citation>
    <scope>NUCLEOTIDE SEQUENCE [LARGE SCALE GENOMIC DNA]</scope>
    <source>
        <strain evidence="1 2">NPDC057399</strain>
    </source>
</reference>
<organism evidence="1 2">
    <name type="scientific">Streptomyces cellulosae</name>
    <dbReference type="NCBI Taxonomy" id="1968"/>
    <lineage>
        <taxon>Bacteria</taxon>
        <taxon>Bacillati</taxon>
        <taxon>Actinomycetota</taxon>
        <taxon>Actinomycetes</taxon>
        <taxon>Kitasatosporales</taxon>
        <taxon>Streptomycetaceae</taxon>
        <taxon>Streptomyces</taxon>
    </lineage>
</organism>
<accession>A0ABW6JCZ9</accession>
<dbReference type="RefSeq" id="WP_254585729.1">
    <property type="nucleotide sequence ID" value="NZ_JBHVBU010000005.1"/>
</dbReference>
<proteinExistence type="predicted"/>
<evidence type="ECO:0000313" key="2">
    <source>
        <dbReference type="Proteomes" id="UP001600650"/>
    </source>
</evidence>